<dbReference type="AlphaFoldDB" id="A0A1H3F5D4"/>
<dbReference type="OrthoDB" id="9810980at2"/>
<keyword evidence="14" id="KW-1185">Reference proteome</keyword>
<evidence type="ECO:0000256" key="8">
    <source>
        <dbReference type="ARBA" id="ARBA00023136"/>
    </source>
</evidence>
<feature type="coiled-coil region" evidence="10">
    <location>
        <begin position="34"/>
        <end position="111"/>
    </location>
</feature>
<dbReference type="Pfam" id="PF26002">
    <property type="entry name" value="Beta-barrel_AprE"/>
    <property type="match status" value="1"/>
</dbReference>
<dbReference type="PANTHER" id="PTHR30386:SF17">
    <property type="entry name" value="ALKALINE PROTEASE SECRETION PROTEIN APRE"/>
    <property type="match status" value="1"/>
</dbReference>
<dbReference type="Proteomes" id="UP000183400">
    <property type="component" value="Unassembled WGS sequence"/>
</dbReference>
<evidence type="ECO:0000256" key="10">
    <source>
        <dbReference type="SAM" id="Coils"/>
    </source>
</evidence>
<dbReference type="GO" id="GO:0005886">
    <property type="term" value="C:plasma membrane"/>
    <property type="evidence" value="ECO:0007669"/>
    <property type="project" value="UniProtKB-SubCell"/>
</dbReference>
<dbReference type="Gene3D" id="2.40.30.170">
    <property type="match status" value="1"/>
</dbReference>
<dbReference type="Pfam" id="PF25994">
    <property type="entry name" value="HH_AprE"/>
    <property type="match status" value="1"/>
</dbReference>
<evidence type="ECO:0000259" key="12">
    <source>
        <dbReference type="Pfam" id="PF26002"/>
    </source>
</evidence>
<dbReference type="InterPro" id="IPR050739">
    <property type="entry name" value="MFP"/>
</dbReference>
<evidence type="ECO:0000256" key="9">
    <source>
        <dbReference type="RuleBase" id="RU365093"/>
    </source>
</evidence>
<protein>
    <recommendedName>
        <fullName evidence="9">Membrane fusion protein (MFP) family protein</fullName>
    </recommendedName>
</protein>
<reference evidence="14" key="1">
    <citation type="submission" date="2016-10" db="EMBL/GenBank/DDBJ databases">
        <authorList>
            <person name="Varghese N."/>
            <person name="Submissions S."/>
        </authorList>
    </citation>
    <scope>NUCLEOTIDE SEQUENCE [LARGE SCALE GENOMIC DNA]</scope>
    <source>
        <strain evidence="14">DSM 27839</strain>
    </source>
</reference>
<evidence type="ECO:0000256" key="4">
    <source>
        <dbReference type="ARBA" id="ARBA00022475"/>
    </source>
</evidence>
<keyword evidence="7" id="KW-1133">Transmembrane helix</keyword>
<keyword evidence="10" id="KW-0175">Coiled coil</keyword>
<evidence type="ECO:0000313" key="14">
    <source>
        <dbReference type="Proteomes" id="UP000183400"/>
    </source>
</evidence>
<feature type="domain" description="AprE-like long alpha-helical hairpin" evidence="11">
    <location>
        <begin position="7"/>
        <end position="101"/>
    </location>
</feature>
<name>A0A1H3F5D4_9RHOB</name>
<dbReference type="InterPro" id="IPR010129">
    <property type="entry name" value="T1SS_HlyD"/>
</dbReference>
<keyword evidence="5 9" id="KW-0997">Cell inner membrane</keyword>
<comment type="subcellular location">
    <subcellularLocation>
        <location evidence="1 9">Cell inner membrane</location>
        <topology evidence="1 9">Single-pass membrane protein</topology>
    </subcellularLocation>
</comment>
<sequence length="258" mass="28994">MFATHPERQLTYINEEIAAQTILTNKGLAPANQLRSLQRNEADLLGQIAEHRSELARIQNSIRDTELELLQGQRQTKEEVVTQLRETITSIQELRQQILTTSKQLDRVDIRAPNSGRIHEMQFSTIGGVVSPGGLILQIVPLNEGYVLRTRIDPSAVDQVYIRQPTKVRFPAFNQRTTPELVGLVADVSASTSVDEATGLSFYWVTVSVEPEELERLGDQELIPGMPVEAYLTTSDRTVLSYLSKPLLDQVNQAFREE</sequence>
<evidence type="ECO:0000256" key="6">
    <source>
        <dbReference type="ARBA" id="ARBA00022692"/>
    </source>
</evidence>
<dbReference type="RefSeq" id="WP_074739182.1">
    <property type="nucleotide sequence ID" value="NZ_FNNP01000013.1"/>
</dbReference>
<gene>
    <name evidence="13" type="ORF">SAMN05444358_11359</name>
</gene>
<evidence type="ECO:0000313" key="13">
    <source>
        <dbReference type="EMBL" id="SDX86202.1"/>
    </source>
</evidence>
<keyword evidence="8" id="KW-0472">Membrane</keyword>
<organism evidence="13 14">
    <name type="scientific">Ruegeria halocynthiae</name>
    <dbReference type="NCBI Taxonomy" id="985054"/>
    <lineage>
        <taxon>Bacteria</taxon>
        <taxon>Pseudomonadati</taxon>
        <taxon>Pseudomonadota</taxon>
        <taxon>Alphaproteobacteria</taxon>
        <taxon>Rhodobacterales</taxon>
        <taxon>Roseobacteraceae</taxon>
        <taxon>Ruegeria</taxon>
    </lineage>
</organism>
<dbReference type="NCBIfam" id="TIGR01843">
    <property type="entry name" value="type_I_hlyD"/>
    <property type="match status" value="1"/>
</dbReference>
<dbReference type="PANTHER" id="PTHR30386">
    <property type="entry name" value="MEMBRANE FUSION SUBUNIT OF EMRAB-TOLC MULTIDRUG EFFLUX PUMP"/>
    <property type="match status" value="1"/>
</dbReference>
<keyword evidence="4 9" id="KW-1003">Cell membrane</keyword>
<evidence type="ECO:0000256" key="7">
    <source>
        <dbReference type="ARBA" id="ARBA00022989"/>
    </source>
</evidence>
<evidence type="ECO:0000256" key="5">
    <source>
        <dbReference type="ARBA" id="ARBA00022519"/>
    </source>
</evidence>
<comment type="similarity">
    <text evidence="2 9">Belongs to the membrane fusion protein (MFP) (TC 8.A.1) family.</text>
</comment>
<proteinExistence type="inferred from homology"/>
<dbReference type="STRING" id="985054.SAMN05444358_11359"/>
<accession>A0A1H3F5D4</accession>
<dbReference type="PRINTS" id="PR01490">
    <property type="entry name" value="RTXTOXIND"/>
</dbReference>
<evidence type="ECO:0000256" key="1">
    <source>
        <dbReference type="ARBA" id="ARBA00004377"/>
    </source>
</evidence>
<dbReference type="InterPro" id="IPR058982">
    <property type="entry name" value="Beta-barrel_AprE"/>
</dbReference>
<dbReference type="EMBL" id="FNNP01000013">
    <property type="protein sequence ID" value="SDX86202.1"/>
    <property type="molecule type" value="Genomic_DNA"/>
</dbReference>
<evidence type="ECO:0000256" key="2">
    <source>
        <dbReference type="ARBA" id="ARBA00009477"/>
    </source>
</evidence>
<keyword evidence="3 9" id="KW-0813">Transport</keyword>
<evidence type="ECO:0000259" key="11">
    <source>
        <dbReference type="Pfam" id="PF25994"/>
    </source>
</evidence>
<dbReference type="GO" id="GO:0015031">
    <property type="term" value="P:protein transport"/>
    <property type="evidence" value="ECO:0007669"/>
    <property type="project" value="InterPro"/>
</dbReference>
<evidence type="ECO:0000256" key="3">
    <source>
        <dbReference type="ARBA" id="ARBA00022448"/>
    </source>
</evidence>
<feature type="domain" description="AprE-like beta-barrel" evidence="12">
    <location>
        <begin position="147"/>
        <end position="234"/>
    </location>
</feature>
<keyword evidence="6" id="KW-0812">Transmembrane</keyword>
<dbReference type="InterPro" id="IPR058781">
    <property type="entry name" value="HH_AprE-like"/>
</dbReference>